<feature type="transmembrane region" description="Helical" evidence="16">
    <location>
        <begin position="2194"/>
        <end position="2215"/>
    </location>
</feature>
<feature type="transmembrane region" description="Helical" evidence="16">
    <location>
        <begin position="45"/>
        <end position="69"/>
    </location>
</feature>
<feature type="transmembrane region" description="Helical" evidence="16">
    <location>
        <begin position="1355"/>
        <end position="1379"/>
    </location>
</feature>
<dbReference type="Gene3D" id="3.40.50.300">
    <property type="entry name" value="P-loop containing nucleotide triphosphate hydrolases"/>
    <property type="match status" value="4"/>
</dbReference>
<dbReference type="GO" id="GO:0016887">
    <property type="term" value="F:ATP hydrolysis activity"/>
    <property type="evidence" value="ECO:0007669"/>
    <property type="project" value="InterPro"/>
</dbReference>
<keyword evidence="6" id="KW-0677">Repeat</keyword>
<evidence type="ECO:0000313" key="19">
    <source>
        <dbReference type="EnsemblMetazoa" id="XP_044313628.1"/>
    </source>
</evidence>
<comment type="subcellular location">
    <subcellularLocation>
        <location evidence="1">Membrane</location>
        <topology evidence="1">Multi-pass membrane protein</topology>
    </subcellularLocation>
</comment>
<name>A0A6P4FM86_DRORH</name>
<protein>
    <recommendedName>
        <fullName evidence="3">ABC-type xenobiotic transporter</fullName>
        <ecNumber evidence="3">7.6.2.2</ecNumber>
    </recommendedName>
</protein>
<feature type="transmembrane region" description="Helical" evidence="16">
    <location>
        <begin position="222"/>
        <end position="239"/>
    </location>
</feature>
<feature type="transmembrane region" description="Helical" evidence="16">
    <location>
        <begin position="729"/>
        <end position="754"/>
    </location>
</feature>
<evidence type="ECO:0000256" key="10">
    <source>
        <dbReference type="ARBA" id="ARBA00022989"/>
    </source>
</evidence>
<dbReference type="GO" id="GO:0015421">
    <property type="term" value="F:ABC-type oligopeptide transporter activity"/>
    <property type="evidence" value="ECO:0007669"/>
    <property type="project" value="TreeGrafter"/>
</dbReference>
<feature type="transmembrane region" description="Helical" evidence="16">
    <location>
        <begin position="1620"/>
        <end position="1640"/>
    </location>
</feature>
<evidence type="ECO:0000256" key="4">
    <source>
        <dbReference type="ARBA" id="ARBA00022448"/>
    </source>
</evidence>
<feature type="transmembrane region" description="Helical" evidence="16">
    <location>
        <begin position="2277"/>
        <end position="2298"/>
    </location>
</feature>
<feature type="transmembrane region" description="Helical" evidence="16">
    <location>
        <begin position="1428"/>
        <end position="1449"/>
    </location>
</feature>
<dbReference type="CDD" id="cd18577">
    <property type="entry name" value="ABC_6TM_Pgp_ABCB1_D1_like"/>
    <property type="match status" value="2"/>
</dbReference>
<evidence type="ECO:0000256" key="6">
    <source>
        <dbReference type="ARBA" id="ARBA00022737"/>
    </source>
</evidence>
<evidence type="ECO:0000256" key="9">
    <source>
        <dbReference type="ARBA" id="ARBA00022967"/>
    </source>
</evidence>
<keyword evidence="14" id="KW-0175">Coiled coil</keyword>
<evidence type="ECO:0000256" key="14">
    <source>
        <dbReference type="SAM" id="Coils"/>
    </source>
</evidence>
<evidence type="ECO:0000256" key="2">
    <source>
        <dbReference type="ARBA" id="ARBA00007577"/>
    </source>
</evidence>
<dbReference type="FunFam" id="3.40.50.300:FF:000251">
    <property type="entry name" value="ABC transporter B family member 19"/>
    <property type="match status" value="1"/>
</dbReference>
<keyword evidence="5 16" id="KW-0812">Transmembrane</keyword>
<feature type="transmembrane region" description="Helical" evidence="16">
    <location>
        <begin position="2090"/>
        <end position="2121"/>
    </location>
</feature>
<feature type="transmembrane region" description="Helical" evidence="16">
    <location>
        <begin position="2318"/>
        <end position="2342"/>
    </location>
</feature>
<reference evidence="21" key="2">
    <citation type="submission" date="2025-04" db="UniProtKB">
        <authorList>
            <consortium name="RefSeq"/>
        </authorList>
    </citation>
    <scope>IDENTIFICATION</scope>
</reference>
<dbReference type="EnsemblMetazoa" id="XM_044457693.1">
    <property type="protein sequence ID" value="XP_044313628.1"/>
    <property type="gene ID" value="LOC108052639"/>
</dbReference>
<organism evidence="21">
    <name type="scientific">Drosophila rhopaloa</name>
    <name type="common">Fruit fly</name>
    <dbReference type="NCBI Taxonomy" id="1041015"/>
    <lineage>
        <taxon>Eukaryota</taxon>
        <taxon>Metazoa</taxon>
        <taxon>Ecdysozoa</taxon>
        <taxon>Arthropoda</taxon>
        <taxon>Hexapoda</taxon>
        <taxon>Insecta</taxon>
        <taxon>Pterygota</taxon>
        <taxon>Neoptera</taxon>
        <taxon>Endopterygota</taxon>
        <taxon>Diptera</taxon>
        <taxon>Brachycera</taxon>
        <taxon>Muscomorpha</taxon>
        <taxon>Ephydroidea</taxon>
        <taxon>Drosophilidae</taxon>
        <taxon>Drosophila</taxon>
        <taxon>Sophophora</taxon>
    </lineage>
</organism>
<feature type="transmembrane region" description="Helical" evidence="16">
    <location>
        <begin position="1652"/>
        <end position="1671"/>
    </location>
</feature>
<feature type="transmembrane region" description="Helical" evidence="16">
    <location>
        <begin position="1002"/>
        <end position="1025"/>
    </location>
</feature>
<dbReference type="SMART" id="SM00382">
    <property type="entry name" value="AAA"/>
    <property type="match status" value="4"/>
</dbReference>
<dbReference type="InterPro" id="IPR003439">
    <property type="entry name" value="ABC_transporter-like_ATP-bd"/>
</dbReference>
<keyword evidence="12" id="KW-0325">Glycoprotein</keyword>
<dbReference type="Proteomes" id="UP001652680">
    <property type="component" value="Unassembled WGS sequence"/>
</dbReference>
<dbReference type="GO" id="GO:0005743">
    <property type="term" value="C:mitochondrial inner membrane"/>
    <property type="evidence" value="ECO:0007669"/>
    <property type="project" value="TreeGrafter"/>
</dbReference>
<keyword evidence="11 16" id="KW-0472">Membrane</keyword>
<dbReference type="EC" id="7.6.2.2" evidence="3"/>
<dbReference type="Pfam" id="PF00005">
    <property type="entry name" value="ABC_tran"/>
    <property type="match status" value="4"/>
</dbReference>
<evidence type="ECO:0000313" key="21">
    <source>
        <dbReference type="RefSeq" id="XP_016990569.1"/>
    </source>
</evidence>
<evidence type="ECO:0000313" key="20">
    <source>
        <dbReference type="Proteomes" id="UP001652680"/>
    </source>
</evidence>
<dbReference type="RefSeq" id="XP_016990569.1">
    <property type="nucleotide sequence ID" value="XM_017135080.1"/>
</dbReference>
<dbReference type="PROSITE" id="PS50929">
    <property type="entry name" value="ABC_TM1F"/>
    <property type="match status" value="4"/>
</dbReference>
<keyword evidence="8" id="KW-0067">ATP-binding</keyword>
<feature type="transmembrane region" description="Helical" evidence="16">
    <location>
        <begin position="118"/>
        <end position="147"/>
    </location>
</feature>
<dbReference type="OrthoDB" id="6500128at2759"/>
<evidence type="ECO:0000256" key="12">
    <source>
        <dbReference type="ARBA" id="ARBA00023180"/>
    </source>
</evidence>
<feature type="transmembrane region" description="Helical" evidence="16">
    <location>
        <begin position="196"/>
        <end position="216"/>
    </location>
</feature>
<feature type="transmembrane region" description="Helical" evidence="16">
    <location>
        <begin position="960"/>
        <end position="982"/>
    </location>
</feature>
<dbReference type="InterPro" id="IPR017871">
    <property type="entry name" value="ABC_transporter-like_CS"/>
</dbReference>
<dbReference type="PANTHER" id="PTHR43394">
    <property type="entry name" value="ATP-DEPENDENT PERMEASE MDL1, MITOCHONDRIAL"/>
    <property type="match status" value="1"/>
</dbReference>
<dbReference type="Pfam" id="PF00664">
    <property type="entry name" value="ABC_membrane"/>
    <property type="match status" value="4"/>
</dbReference>
<dbReference type="PANTHER" id="PTHR43394:SF11">
    <property type="entry name" value="ATP-BINDING CASSETTE TRANSPORTER"/>
    <property type="match status" value="1"/>
</dbReference>
<dbReference type="GO" id="GO:0005524">
    <property type="term" value="F:ATP binding"/>
    <property type="evidence" value="ECO:0007669"/>
    <property type="project" value="UniProtKB-KW"/>
</dbReference>
<keyword evidence="9" id="KW-1278">Translocase</keyword>
<keyword evidence="10 16" id="KW-1133">Transmembrane helix</keyword>
<feature type="coiled-coil region" evidence="14">
    <location>
        <begin position="1955"/>
        <end position="1986"/>
    </location>
</feature>
<feature type="domain" description="ABC transporter" evidence="17">
    <location>
        <begin position="1719"/>
        <end position="1955"/>
    </location>
</feature>
<dbReference type="NCBIfam" id="NF010167">
    <property type="entry name" value="PRK13648.1"/>
    <property type="match status" value="4"/>
</dbReference>
<dbReference type="FunFam" id="1.20.1560.10:FF:000153">
    <property type="entry name" value="multidrug resistance protein homolog 65"/>
    <property type="match status" value="3"/>
</dbReference>
<feature type="compositionally biased region" description="Basic and acidic residues" evidence="15">
    <location>
        <begin position="1"/>
        <end position="17"/>
    </location>
</feature>
<dbReference type="InterPro" id="IPR036640">
    <property type="entry name" value="ABC1_TM_sf"/>
</dbReference>
<evidence type="ECO:0000256" key="5">
    <source>
        <dbReference type="ARBA" id="ARBA00022692"/>
    </source>
</evidence>
<dbReference type="GeneID" id="108052639"/>
<comment type="catalytic activity">
    <reaction evidence="13">
        <text>ATP + H2O + xenobioticSide 1 = ADP + phosphate + xenobioticSide 2.</text>
        <dbReference type="EC" id="7.6.2.2"/>
    </reaction>
</comment>
<evidence type="ECO:0000256" key="3">
    <source>
        <dbReference type="ARBA" id="ARBA00012191"/>
    </source>
</evidence>
<evidence type="ECO:0000256" key="13">
    <source>
        <dbReference type="ARBA" id="ARBA00034018"/>
    </source>
</evidence>
<reference evidence="20" key="1">
    <citation type="journal article" date="2021" name="Elife">
        <title>Highly contiguous assemblies of 101 drosophilid genomes.</title>
        <authorList>
            <person name="Kim B.Y."/>
            <person name="Wang J.R."/>
            <person name="Miller D.E."/>
            <person name="Barmina O."/>
            <person name="Delaney E."/>
            <person name="Thompson A."/>
            <person name="Comeault A.A."/>
            <person name="Peede D."/>
            <person name="D'Agostino E.R."/>
            <person name="Pelaez J."/>
            <person name="Aguilar J.M."/>
            <person name="Haji D."/>
            <person name="Matsunaga T."/>
            <person name="Armstrong E.E."/>
            <person name="Zych M."/>
            <person name="Ogawa Y."/>
            <person name="Stamenkovic-Radak M."/>
            <person name="Jelic M."/>
            <person name="Veselinovic M.S."/>
            <person name="Tanaskovic M."/>
            <person name="Eric P."/>
            <person name="Gao J.J."/>
            <person name="Katoh T.K."/>
            <person name="Toda M.J."/>
            <person name="Watabe H."/>
            <person name="Watada M."/>
            <person name="Davis J.S."/>
            <person name="Moyle L.C."/>
            <person name="Manoli G."/>
            <person name="Bertolini E."/>
            <person name="Kostal V."/>
            <person name="Hawley R.S."/>
            <person name="Takahashi A."/>
            <person name="Jones C.D."/>
            <person name="Price D.K."/>
            <person name="Whiteman N."/>
            <person name="Kopp A."/>
            <person name="Matute D.R."/>
            <person name="Petrov D.A."/>
        </authorList>
    </citation>
    <scope>NUCLEOTIDE SEQUENCE [LARGE SCALE GENOMIC DNA]</scope>
</reference>
<dbReference type="FunFam" id="3.40.50.300:FF:001370">
    <property type="entry name" value="p-GlycoProtein related"/>
    <property type="match status" value="2"/>
</dbReference>
<dbReference type="CDD" id="cd03249">
    <property type="entry name" value="ABC_MTABC3_MDL1_MDL2"/>
    <property type="match status" value="4"/>
</dbReference>
<evidence type="ECO:0000256" key="1">
    <source>
        <dbReference type="ARBA" id="ARBA00004141"/>
    </source>
</evidence>
<dbReference type="GO" id="GO:0017085">
    <property type="term" value="P:response to insecticide"/>
    <property type="evidence" value="ECO:0007669"/>
    <property type="project" value="UniProtKB-ARBA"/>
</dbReference>
<keyword evidence="4" id="KW-0813">Transport</keyword>
<feature type="domain" description="ABC transmembrane type-1" evidence="18">
    <location>
        <begin position="49"/>
        <end position="369"/>
    </location>
</feature>
<accession>A0A6P4FM86</accession>
<feature type="transmembrane region" description="Helical" evidence="16">
    <location>
        <begin position="2046"/>
        <end position="2070"/>
    </location>
</feature>
<evidence type="ECO:0000259" key="17">
    <source>
        <dbReference type="PROSITE" id="PS50893"/>
    </source>
</evidence>
<gene>
    <name evidence="21" type="primary">LOC108052639</name>
    <name evidence="19" type="synonym">108052639</name>
</gene>
<dbReference type="SUPFAM" id="SSF52540">
    <property type="entry name" value="P-loop containing nucleoside triphosphate hydrolases"/>
    <property type="match status" value="4"/>
</dbReference>
<dbReference type="InterPro" id="IPR003593">
    <property type="entry name" value="AAA+_ATPase"/>
</dbReference>
<dbReference type="NCBIfam" id="NF007739">
    <property type="entry name" value="PRK10419.1"/>
    <property type="match status" value="4"/>
</dbReference>
<dbReference type="CDD" id="cd18578">
    <property type="entry name" value="ABC_6TM_Pgp_ABCB1_D2_like"/>
    <property type="match status" value="2"/>
</dbReference>
<feature type="domain" description="ABC transporter" evidence="17">
    <location>
        <begin position="405"/>
        <end position="641"/>
    </location>
</feature>
<proteinExistence type="inferred from homology"/>
<feature type="domain" description="ABC transporter" evidence="17">
    <location>
        <begin position="1059"/>
        <end position="1298"/>
    </location>
</feature>
<dbReference type="InterPro" id="IPR027417">
    <property type="entry name" value="P-loop_NTPase"/>
</dbReference>
<keyword evidence="7" id="KW-0547">Nucleotide-binding</keyword>
<feature type="region of interest" description="Disordered" evidence="15">
    <location>
        <begin position="1"/>
        <end position="24"/>
    </location>
</feature>
<evidence type="ECO:0000256" key="16">
    <source>
        <dbReference type="SAM" id="Phobius"/>
    </source>
</evidence>
<dbReference type="FunFam" id="3.40.50.300:FF:000479">
    <property type="entry name" value="Multidrug resistance protein 1A"/>
    <property type="match status" value="1"/>
</dbReference>
<dbReference type="PROSITE" id="PS50893">
    <property type="entry name" value="ABC_TRANSPORTER_2"/>
    <property type="match status" value="4"/>
</dbReference>
<feature type="domain" description="ABC transporter" evidence="17">
    <location>
        <begin position="2381"/>
        <end position="2620"/>
    </location>
</feature>
<evidence type="ECO:0000256" key="8">
    <source>
        <dbReference type="ARBA" id="ARBA00022840"/>
    </source>
</evidence>
<evidence type="ECO:0000256" key="15">
    <source>
        <dbReference type="SAM" id="MobiDB-lite"/>
    </source>
</evidence>
<dbReference type="InterPro" id="IPR011527">
    <property type="entry name" value="ABC1_TM_dom"/>
</dbReference>
<keyword evidence="20" id="KW-1185">Reference proteome</keyword>
<feature type="transmembrane region" description="Helical" evidence="16">
    <location>
        <begin position="774"/>
        <end position="804"/>
    </location>
</feature>
<evidence type="ECO:0000259" key="18">
    <source>
        <dbReference type="PROSITE" id="PS50929"/>
    </source>
</evidence>
<dbReference type="GO" id="GO:0097254">
    <property type="term" value="P:renal tubular secretion"/>
    <property type="evidence" value="ECO:0007669"/>
    <property type="project" value="UniProtKB-ARBA"/>
</dbReference>
<dbReference type="Gene3D" id="1.20.1560.10">
    <property type="entry name" value="ABC transporter type 1, transmembrane domain"/>
    <property type="match status" value="2"/>
</dbReference>
<evidence type="ECO:0000256" key="11">
    <source>
        <dbReference type="ARBA" id="ARBA00023136"/>
    </source>
</evidence>
<dbReference type="InterPro" id="IPR039421">
    <property type="entry name" value="Type_1_exporter"/>
</dbReference>
<dbReference type="GO" id="GO:0008559">
    <property type="term" value="F:ABC-type xenobiotic transporter activity"/>
    <property type="evidence" value="ECO:0007669"/>
    <property type="project" value="UniProtKB-EC"/>
</dbReference>
<dbReference type="RefSeq" id="XP_044313628.1">
    <property type="nucleotide sequence ID" value="XM_044457693.1"/>
</dbReference>
<dbReference type="GO" id="GO:0090374">
    <property type="term" value="P:oligopeptide export from mitochondrion"/>
    <property type="evidence" value="ECO:0007669"/>
    <property type="project" value="TreeGrafter"/>
</dbReference>
<sequence>MERDEASTTTSEEKSQEEIPTAEGLESTEPISFLQLFRFSTYGEIAWLFFGFIMCCIKALTLPAVVIIYSEFTSMLVDRAMMFGTSSKVHALPLFGGGKTLTNASIEENSEALYDDSISYGILLTIASVVMFISGIFSVDVFNMVALRQVTRMRIKLFSSVIRQDIGWHDLASKQNFTQSMVDDVEKIRDGISEKVGHFVYLVVGFIITVAISFAYGWKLTLAVSSYIPLVILVNYYVAKFQGKLTAREQESYAGAGNLAEEILSAIRTVVSFGGEKSEVQRYENFLVPARKASQWKGAFSGVSDAVLKSMLYLSCAGAFWYGVNLIIDDRNVEDKEYTPAILMIAFFGIIVGADNIARTAPFLESFATARGCATNLFKVIDLTSKIDPLSTDGKLLNYGLRGDVEFQDVFFRYPSRPEVIVHRGLNIRIRAGQTVALVGSSGCGKSTCVQLLQRFYDPVFGSVLLDDLDIRKYNIQWLRSNIAVVGQEPVLFFGTIAQNISYGKPGATQKEIEAAATQAGAHEFITNLPESYRSMIGERGSQLSGGQKQRIAIARALIQNPKILLLDEATSALDYQSEKQVQQALDLASKGRTTIVVSHRLSAIRGADKIVFIHDGKVLEEGSHDDLMALEGAYYNMVHAGDINMPDELEKEESVEETKRKSLALFEKSFETSPLNFEKGQKNSVQFDETMIKALVKDTNAKIIEAPPDKPNFFRTFSRILKLARPEWCYLIIGTISAVAVGCLYPAFAIIFGEFYAALAEQDPKDALRRTAVLSWACLGLAFLTGLVCFMQTYLFNYAGIWLTTRMRAMTFKAMVTQDVGWFDDENNSVGALSARLSGEAVGVQGAIGYPLSGMVQALSNFISSVSVAMYYNWKLALLCLANCPIIVGSVILEAKMMSTAIVREKQVIEEACRIATESISNIRTVAGLRREADVIREYTEEIQRVEILIRQKLKWRGILNSTMQASAFFAYAVALCYGGVLVSEGQLPFQDIIKVSETLLYGSMMLAQSLAFTPAFSAALIAGHRLFQILDRKPKIQSPMGTIKNTLAKQLNLFEGVRYRGIEFRYPTRPDAKILNGLDLEVLKGQTVALVGHSGCGKSTCVQLLQRYYDPDEGTIHIDHDDIQQDLTLEGVRTRLGIVSQEPTLFERSIAENIAYGDNRRSVSMAEIIAAAKSANAHSFIISLPNGYDTRMGSRGTQLSGGQKQRIAIARALVRNPKILLLDEATSALDLQSEQLVQQALDSACSGRTCIVIAHRLSTVQNADVICVIQNGQVVEQGNHMQLISQGGIYAKLHKTQKDHCSAVMTMTETREDIPGDADETLTEAQKKSKPKEKAQPMISYTQLFRYITGWDYVLLLSAFVAALLQSLVYPIAIVVYSELVAMFIDRTLGQGTSSVTIGLSLFGGGKILTNASYEENMQELRKDSVSFGILMTLNTLLMLFSGVYYVDAFNRLALKLTVRMRREFFKATLRQEIGWHDMAKDQNFAVRITDNMEKIRSGIAENLGHYVEIMCEVIISVVLSFIYGWKLALAIVFYIPLTLVVNSAVAHYQGKLTGEEQSSYVRASSVVEEVIGAIRTVVAFGGERTESVRYDTLLKPALRAGKWKGAFSGLSDTVMKAMLFITGAGSFWYGANLILFYRDPSIPINEREYTPAVVMIVISGIIVSANQISRTSPFLETFAMARGSASAILEVIDRTSLIDPLSKAGKILNYGLKGTVEFRDVFFRYPAREDVIVLRGLNVVVEEGQTVALVGPSGCGKSTCIQLLQRFYDPVFGQVLLDGEDVRKYNLNWLRSNIAVVGQEPVLFQGTIGENIRHGKPEATQKEVEDSAKAANAHDFIIALHKGYDTDISEKGVQLSGGQRQRIAIARALIQQPKILLLDEATSALDYQSEKLVQAALDKACKGRTTLVVSHRLSAIRHAHRIAYIENGKAVEQGTHEELMKLEGFYYKMVTVHSYDDSAEELLNELEEEAENKDRKMSFEVEQFPLGTRNSIVSLEKNAEFQMKNLNGLANPTFDQEIEEPGTPSGNYIRTFFRILGWARPEWSFLIIGAICAGLFGLTMPVFSIILAELYGSLAKPTDEEVLEQSASMAIISIVIGVAAGVVCFIQTFFFNLAGVWLTMRMRSKTFSSIMHQEMGWFDRKENSIGALSARLSGDAASVQGAIGFPLSNIIQAFTNFICSVSIAFPYSWELALICLSTSPFMIASIVFEARFGEKSALKEKAVLEETSRIATETITQIRTVAGLRREEDLIKIYDKEVERYRVQILSRLKWRGLVNSLGKSLMFFGYAVTLTYGGHMCADGNIKFETIMKISNTMLYGLFILAQSLAFTPAFNAALLSANRMYEIIDRKPQIQSPESFDIQQNGNGSAYKTNVVQQGVSYRGLNFSYPSRPNLKVLQNFNLDIQQGQTVALVGASGSGKSTCVQLLMRYYDPDEGKILIDQESIHHDMELKTLRRRLGIVSQEPSLFEKSIADNIGYGDTTRQVPMQQIIEAAKMANAHEFIMSLPAQYDTVLGSKGTQLSGGQKQRIAIARAMVRNPKILLLDEATSALDFQSERVVQQALDSACSGRTCIVIAHRLSTIQNANVICVIQAGRIMEQGTHAQLLAKNGIYSKLYRSQTKAS</sequence>
<feature type="transmembrane region" description="Helical" evidence="16">
    <location>
        <begin position="340"/>
        <end position="358"/>
    </location>
</feature>
<feature type="domain" description="ABC transmembrane type-1" evidence="18">
    <location>
        <begin position="2050"/>
        <end position="2337"/>
    </location>
</feature>
<dbReference type="SUPFAM" id="SSF90123">
    <property type="entry name" value="ABC transporter transmembrane region"/>
    <property type="match status" value="4"/>
</dbReference>
<feature type="domain" description="ABC transmembrane type-1" evidence="18">
    <location>
        <begin position="1361"/>
        <end position="1683"/>
    </location>
</feature>
<reference evidence="19" key="3">
    <citation type="submission" date="2025-05" db="UniProtKB">
        <authorList>
            <consortium name="EnsemblMetazoa"/>
        </authorList>
    </citation>
    <scope>IDENTIFICATION</scope>
</reference>
<feature type="domain" description="ABC transmembrane type-1" evidence="18">
    <location>
        <begin position="733"/>
        <end position="1020"/>
    </location>
</feature>
<comment type="similarity">
    <text evidence="2">Belongs to the ABC transporter superfamily. ABCB family. Multidrug resistance exporter (TC 3.A.1.201) subfamily.</text>
</comment>
<evidence type="ECO:0000256" key="7">
    <source>
        <dbReference type="ARBA" id="ARBA00022741"/>
    </source>
</evidence>
<dbReference type="PROSITE" id="PS00211">
    <property type="entry name" value="ABC_TRANSPORTER_1"/>
    <property type="match status" value="4"/>
</dbReference>